<dbReference type="InterPro" id="IPR006530">
    <property type="entry name" value="YD"/>
</dbReference>
<comment type="caution">
    <text evidence="3">The sequence shown here is derived from an EMBL/GenBank/DDBJ whole genome shotgun (WGS) entry which is preliminary data.</text>
</comment>
<dbReference type="Proteomes" id="UP001527090">
    <property type="component" value="Unassembled WGS sequence"/>
</dbReference>
<dbReference type="InterPro" id="IPR030934">
    <property type="entry name" value="Intein_C"/>
</dbReference>
<evidence type="ECO:0000313" key="3">
    <source>
        <dbReference type="EMBL" id="MCY9528570.1"/>
    </source>
</evidence>
<evidence type="ECO:0000259" key="2">
    <source>
        <dbReference type="SMART" id="SM00306"/>
    </source>
</evidence>
<sequence length="1813" mass="206659">MKKWLSIILAFALLFTSIPLISAEDRLSIDIPNKENHPSVTTSVYDSVYDPHATFTDLNPNELITITSLTETFGVTRDLVTEELFKGYELHQIYQGLKAKQQGKDYEQFMTSTYPKPAPDPIIEHQEQMKSVSEAVYQASVTEQVYGKESPSVTDQVYGLREKRSLAFLSNNLYDEKALRNRPIRLDQAPYSVGSVSDHISPVDGSLRVEVTDMVMPGPNGMDFALRRIYDSSLAKDDIYVNENGRNRTRETKEEEIFHLGKGWIWDISYLKWVNNYGYIYISGVGTYGLEGDRLVGYPLGDLVFMESNKLLQSDERASYELLNKTTGVSQYFNHIGNLIFIEDTDGNYIQFSYKYQPDIGWVLHQIKSSTRDYQGKNEMNISYNGNHTVTIQSGDRRVIYKKERVKKIKNDYLYREQDILTEVIDPMGRSTKYDYGVWKPLFFNLVSSYSEIPEGSEAYRVNWGENEVIALGVIEHPTKAITEYGFDGAIKRKIGDFAEERVVRYKSRRSYYSSSQYTQKNEMTLKYTMDHSNVKDRAGIGDGGKYIEQDFRFSVDVYDKYKTTTYTYEKQFVAYDKPSAIYNTKTEVKDLQTNDRQVFNYAYDRFRRNPNPTRIEETHYQEGYASAPRITTREYDYWGQLTSETNPIGITSRYEYRDVVENKLFRMKSSSVPMDQGMTLSSEYEYDRYRGGLKQAVSKNDRGEIVQQLNYEYDYAGNPIKIRIKGDVGETTIYQDFSPKFKSMYLSEQAVEVKNVEGKNELVKSQMEYIPESGLPTKYTDGNGNQTSYTYDKLGRITAEIHPDGTKTTVVYDDQNNKMFITNPNGLQIEKHFDPLGNLIAETNGRGMAQHTYDENGRLIRKGDFNGSVIQYEYDAWDRIIKEKFGSRSNRVVYNDAANTKTTFDGENNGMRETYDIMGRVIKKEEIKSSGQEVLLARYEYDYAGNVKVAYDGNHNVTKYEYDVLGRLIAVTDAEGKTTRYRYNLSGDMVEVKYADGNTVQKRYDGIGRLLEQTDPNKQGKRFYYDGNGSVIKSIDRKGQVQQYEYNNRNFLTAVAAPDERITYSYDAMGKRTAMTDQTGTTSYAYYPSGELESITYPDKTVLSFNYEKRGLREEQAIASGAYRLASQTERLFSISVPRSMRVMDGTGGELARFEYSYDDSYRIADLKSSSGLNEVYSYDGMNRTGIQQKQGDALFGNYSYTYDNNRNIIAKNDNGAAYQFSYDPLNRIKTSSQFNEAYSYDQRDNRSTLQSDQVPNIKGASYAYDSRNRMTQVTTEDGKAVSYRYNGDNLMVERTENGVTTRYYYDDRAKIVAEGKLEGNGSITITASYVHDDYGKLLARQVPGQGMQYYVSNGHGDITEIRDAQGNVLNRYTYDIWGNPLVQEEQVPNIFRYSGEYWDAATNLQYLRARWYDPSVGRFINEDTYEGDLGSPLSLNLYTYVANNPLTRWDPSGHDYKLPSSKQFSRLTKNSSYVNSVNWFFDNLSINQYSGYDGLLNELQKDNLQLLKQGYAVGDKSIRAVSEIQGLALRNDGCSYLTNGCKGGSALITGHGDGYLNIALFNGKSRTNYMVTKTGMYECNCFTAGTKVLTENGEKAIEEIAVGDMVLAKDDMTGDIAYKEVLGLFQKQANEIYYIHVGEEVIEVTGEHPFWLNDVGWTLVKDLKVGDLLLASDGSTKSIEQINKAAVHTTVYNFEVKDYNSYFVSNLGLWVHNCTVTEGMIRSALANADLKAQQVAVSLPVIQAYVDMALRGQTAPAIKVDNGILVDGYHRYIAGLVIGQIPAYRPYPGGNPSRVIPWESLKIDPEDWGNR</sequence>
<evidence type="ECO:0000256" key="1">
    <source>
        <dbReference type="ARBA" id="ARBA00022737"/>
    </source>
</evidence>
<dbReference type="InterPro" id="IPR036844">
    <property type="entry name" value="Hint_dom_sf"/>
</dbReference>
<dbReference type="PANTHER" id="PTHR32305">
    <property type="match status" value="1"/>
</dbReference>
<dbReference type="InterPro" id="IPR006141">
    <property type="entry name" value="Intein_N"/>
</dbReference>
<dbReference type="Gene3D" id="2.170.16.10">
    <property type="entry name" value="Hedgehog/Intein (Hint) domain"/>
    <property type="match status" value="1"/>
</dbReference>
<dbReference type="Pfam" id="PF05593">
    <property type="entry name" value="RHS_repeat"/>
    <property type="match status" value="2"/>
</dbReference>
<feature type="domain" description="Hint" evidence="2">
    <location>
        <begin position="1581"/>
        <end position="1675"/>
    </location>
</feature>
<accession>A0ABT4E4A9</accession>
<dbReference type="RefSeq" id="WP_268631768.1">
    <property type="nucleotide sequence ID" value="NZ_JAMDLY010000005.1"/>
</dbReference>
<dbReference type="EMBL" id="JAMDLY010000005">
    <property type="protein sequence ID" value="MCY9528570.1"/>
    <property type="molecule type" value="Genomic_DNA"/>
</dbReference>
<dbReference type="SMART" id="SM00306">
    <property type="entry name" value="HintN"/>
    <property type="match status" value="1"/>
</dbReference>
<dbReference type="PROSITE" id="PS50817">
    <property type="entry name" value="INTEIN_N_TER"/>
    <property type="match status" value="1"/>
</dbReference>
<dbReference type="InterPro" id="IPR050708">
    <property type="entry name" value="T6SS_VgrG/RHS"/>
</dbReference>
<gene>
    <name evidence="3" type="ORF">M5X04_04365</name>
</gene>
<keyword evidence="4" id="KW-1185">Reference proteome</keyword>
<dbReference type="NCBIfam" id="TIGR01643">
    <property type="entry name" value="YD_repeat_2x"/>
    <property type="match status" value="10"/>
</dbReference>
<reference evidence="3 4" key="1">
    <citation type="submission" date="2022-05" db="EMBL/GenBank/DDBJ databases">
        <title>Genome Sequencing of Bee-Associated Microbes.</title>
        <authorList>
            <person name="Dunlap C."/>
        </authorList>
    </citation>
    <scope>NUCLEOTIDE SEQUENCE [LARGE SCALE GENOMIC DNA]</scope>
    <source>
        <strain evidence="3 4">NRRL NRS-750</strain>
    </source>
</reference>
<dbReference type="SUPFAM" id="SSF51294">
    <property type="entry name" value="Hedgehog/intein (Hint) domain"/>
    <property type="match status" value="1"/>
</dbReference>
<evidence type="ECO:0000313" key="4">
    <source>
        <dbReference type="Proteomes" id="UP001527090"/>
    </source>
</evidence>
<protein>
    <submittedName>
        <fullName evidence="3">Polymorphic toxin-type HINT domain-containing protein</fullName>
    </submittedName>
</protein>
<dbReference type="Pfam" id="PF25023">
    <property type="entry name" value="TEN_YD-shell"/>
    <property type="match status" value="2"/>
</dbReference>
<name>A0ABT4E4A9_PAEAL</name>
<dbReference type="PANTHER" id="PTHR32305:SF15">
    <property type="entry name" value="PROTEIN RHSA-RELATED"/>
    <property type="match status" value="1"/>
</dbReference>
<dbReference type="CDD" id="cd00081">
    <property type="entry name" value="Hint"/>
    <property type="match status" value="1"/>
</dbReference>
<dbReference type="NCBIfam" id="TIGR03696">
    <property type="entry name" value="Rhs_assc_core"/>
    <property type="match status" value="1"/>
</dbReference>
<keyword evidence="1" id="KW-0677">Repeat</keyword>
<dbReference type="PROSITE" id="PS50818">
    <property type="entry name" value="INTEIN_C_TER"/>
    <property type="match status" value="1"/>
</dbReference>
<dbReference type="InterPro" id="IPR056823">
    <property type="entry name" value="TEN-like_YD-shell"/>
</dbReference>
<dbReference type="InterPro" id="IPR003587">
    <property type="entry name" value="Hint_dom_N"/>
</dbReference>
<dbReference type="Pfam" id="PF07591">
    <property type="entry name" value="PT-HINT"/>
    <property type="match status" value="1"/>
</dbReference>
<organism evidence="3 4">
    <name type="scientific">Paenibacillus alvei</name>
    <name type="common">Bacillus alvei</name>
    <dbReference type="NCBI Taxonomy" id="44250"/>
    <lineage>
        <taxon>Bacteria</taxon>
        <taxon>Bacillati</taxon>
        <taxon>Bacillota</taxon>
        <taxon>Bacilli</taxon>
        <taxon>Bacillales</taxon>
        <taxon>Paenibacillaceae</taxon>
        <taxon>Paenibacillus</taxon>
    </lineage>
</organism>
<dbReference type="InterPro" id="IPR031325">
    <property type="entry name" value="RHS_repeat"/>
</dbReference>
<proteinExistence type="predicted"/>
<dbReference type="Gene3D" id="2.180.10.10">
    <property type="entry name" value="RHS repeat-associated core"/>
    <property type="match status" value="2"/>
</dbReference>
<dbReference type="InterPro" id="IPR022385">
    <property type="entry name" value="Rhs_assc_core"/>
</dbReference>